<proteinExistence type="predicted"/>
<sequence>MNRNRTAAALLAAVMSLSAAACGEETASSVIPLSAAPSRAVSSAVSAAPAAKSAVKVTFALDPDTAAPLLGGLYTAEAEGYFSKCGLDVTFQTATSAADAAQLAAAGTVQFTTAGQSTAFAQALTSDKPLTAVAALLQHSDAGILLPAPLKITRPKQLENVLCQTAGKSLPAAKLATVVTADGGNAALLKASAEAGTSLTAVLKAGTTAVCGSYSWDGMVSRQAGISANFLFFRDVSPELDDYPLLLAANSSFLKKQPQAAKDFVTAVKMGYAYAAAHPENTASLVCSKVPALQNQKSLVQRSLIWLAGKYTDDAARWGQLDTARWNRFYTWMNQNKLTSKAIPLGTGVTNTYLQ</sequence>
<feature type="chain" id="PRO_5041718686" evidence="1">
    <location>
        <begin position="22"/>
        <end position="355"/>
    </location>
</feature>
<dbReference type="Pfam" id="PF09084">
    <property type="entry name" value="NMT1"/>
    <property type="match status" value="1"/>
</dbReference>
<dbReference type="PANTHER" id="PTHR31528:SF3">
    <property type="entry name" value="THIAMINE BIOSYNTHESIS PROTEIN HI_0357-RELATED"/>
    <property type="match status" value="1"/>
</dbReference>
<organism evidence="3 4">
    <name type="scientific">Caproicibacterium argilliputei</name>
    <dbReference type="NCBI Taxonomy" id="3030016"/>
    <lineage>
        <taxon>Bacteria</taxon>
        <taxon>Bacillati</taxon>
        <taxon>Bacillota</taxon>
        <taxon>Clostridia</taxon>
        <taxon>Eubacteriales</taxon>
        <taxon>Oscillospiraceae</taxon>
        <taxon>Caproicibacterium</taxon>
    </lineage>
</organism>
<feature type="signal peptide" evidence="1">
    <location>
        <begin position="1"/>
        <end position="21"/>
    </location>
</feature>
<dbReference type="RefSeq" id="WP_275845930.1">
    <property type="nucleotide sequence ID" value="NZ_CP135996.1"/>
</dbReference>
<dbReference type="InterPro" id="IPR027939">
    <property type="entry name" value="NMT1/THI5"/>
</dbReference>
<dbReference type="GO" id="GO:0009228">
    <property type="term" value="P:thiamine biosynthetic process"/>
    <property type="evidence" value="ECO:0007669"/>
    <property type="project" value="InterPro"/>
</dbReference>
<name>A0AA97DBY4_9FIRM</name>
<dbReference type="InterPro" id="IPR015168">
    <property type="entry name" value="SsuA/THI5"/>
</dbReference>
<evidence type="ECO:0000313" key="3">
    <source>
        <dbReference type="EMBL" id="WOC32969.1"/>
    </source>
</evidence>
<dbReference type="PANTHER" id="PTHR31528">
    <property type="entry name" value="4-AMINO-5-HYDROXYMETHYL-2-METHYLPYRIMIDINE PHOSPHATE SYNTHASE THI11-RELATED"/>
    <property type="match status" value="1"/>
</dbReference>
<reference evidence="4" key="2">
    <citation type="submission" date="2024-06" db="EMBL/GenBank/DDBJ databases">
        <title>Caproicibacterium argilliputei sp. nov, a novel caproic acid producing anaerobic bacterium isolated from pit mud.</title>
        <authorList>
            <person name="Zeng C."/>
        </authorList>
    </citation>
    <scope>NUCLEOTIDE SEQUENCE [LARGE SCALE GENOMIC DNA]</scope>
    <source>
        <strain evidence="4">ZCY20-5</strain>
    </source>
</reference>
<keyword evidence="1" id="KW-0732">Signal</keyword>
<evidence type="ECO:0000313" key="4">
    <source>
        <dbReference type="Proteomes" id="UP001300604"/>
    </source>
</evidence>
<feature type="domain" description="SsuA/THI5-like" evidence="2">
    <location>
        <begin position="71"/>
        <end position="281"/>
    </location>
</feature>
<dbReference type="Proteomes" id="UP001300604">
    <property type="component" value="Chromosome"/>
</dbReference>
<dbReference type="AlphaFoldDB" id="A0AA97DBY4"/>
<dbReference type="Gene3D" id="3.40.190.10">
    <property type="entry name" value="Periplasmic binding protein-like II"/>
    <property type="match status" value="2"/>
</dbReference>
<gene>
    <name evidence="3" type="ORF">PXC00_03565</name>
</gene>
<evidence type="ECO:0000256" key="1">
    <source>
        <dbReference type="SAM" id="SignalP"/>
    </source>
</evidence>
<keyword evidence="4" id="KW-1185">Reference proteome</keyword>
<dbReference type="SUPFAM" id="SSF53850">
    <property type="entry name" value="Periplasmic binding protein-like II"/>
    <property type="match status" value="1"/>
</dbReference>
<dbReference type="KEGG" id="carl:PXC00_03565"/>
<accession>A0AA97DBY4</accession>
<evidence type="ECO:0000259" key="2">
    <source>
        <dbReference type="Pfam" id="PF09084"/>
    </source>
</evidence>
<reference evidence="4" key="3">
    <citation type="submission" date="2024-06" db="EMBL/GenBank/DDBJ databases">
        <authorList>
            <person name="Zeng C."/>
        </authorList>
    </citation>
    <scope>NUCLEOTIDE SEQUENCE [LARGE SCALE GENOMIC DNA]</scope>
    <source>
        <strain evidence="4">ZCY20-5</strain>
    </source>
</reference>
<dbReference type="PROSITE" id="PS51257">
    <property type="entry name" value="PROKAR_LIPOPROTEIN"/>
    <property type="match status" value="1"/>
</dbReference>
<dbReference type="EMBL" id="CP135996">
    <property type="protein sequence ID" value="WOC32969.1"/>
    <property type="molecule type" value="Genomic_DNA"/>
</dbReference>
<reference evidence="3 4" key="1">
    <citation type="submission" date="2024-06" db="EMBL/GenBank/DDBJ databases">
        <title>Caproicibacterium argilliputei sp. nov, a novel caproic acid producing anaerobic bacterium isolated from pit mud.</title>
        <authorList>
            <person name="Xia S."/>
        </authorList>
    </citation>
    <scope>NUCLEOTIDE SEQUENCE [LARGE SCALE GENOMIC DNA]</scope>
    <source>
        <strain evidence="3 4">ZCY20-5</strain>
    </source>
</reference>
<protein>
    <submittedName>
        <fullName evidence="3">ABC transporter substrate-binding protein</fullName>
    </submittedName>
</protein>